<organism evidence="2 3">
    <name type="scientific">Cloeon dipterum</name>
    <dbReference type="NCBI Taxonomy" id="197152"/>
    <lineage>
        <taxon>Eukaryota</taxon>
        <taxon>Metazoa</taxon>
        <taxon>Ecdysozoa</taxon>
        <taxon>Arthropoda</taxon>
        <taxon>Hexapoda</taxon>
        <taxon>Insecta</taxon>
        <taxon>Pterygota</taxon>
        <taxon>Palaeoptera</taxon>
        <taxon>Ephemeroptera</taxon>
        <taxon>Pisciforma</taxon>
        <taxon>Baetidae</taxon>
        <taxon>Cloeon</taxon>
    </lineage>
</organism>
<evidence type="ECO:0000256" key="1">
    <source>
        <dbReference type="SAM" id="MobiDB-lite"/>
    </source>
</evidence>
<protein>
    <submittedName>
        <fullName evidence="2">Uncharacterized protein</fullName>
    </submittedName>
</protein>
<dbReference type="AlphaFoldDB" id="A0A8S1BYJ8"/>
<evidence type="ECO:0000313" key="3">
    <source>
        <dbReference type="Proteomes" id="UP000494165"/>
    </source>
</evidence>
<keyword evidence="3" id="KW-1185">Reference proteome</keyword>
<name>A0A8S1BYJ8_9INSE</name>
<accession>A0A8S1BYJ8</accession>
<feature type="region of interest" description="Disordered" evidence="1">
    <location>
        <begin position="97"/>
        <end position="120"/>
    </location>
</feature>
<dbReference type="Proteomes" id="UP000494165">
    <property type="component" value="Unassembled WGS sequence"/>
</dbReference>
<dbReference type="EMBL" id="CADEPI010000001">
    <property type="protein sequence ID" value="CAB3359088.1"/>
    <property type="molecule type" value="Genomic_DNA"/>
</dbReference>
<evidence type="ECO:0000313" key="2">
    <source>
        <dbReference type="EMBL" id="CAB3359088.1"/>
    </source>
</evidence>
<reference evidence="2 3" key="1">
    <citation type="submission" date="2020-04" db="EMBL/GenBank/DDBJ databases">
        <authorList>
            <person name="Alioto T."/>
            <person name="Alioto T."/>
            <person name="Gomez Garrido J."/>
        </authorList>
    </citation>
    <scope>NUCLEOTIDE SEQUENCE [LARGE SCALE GENOMIC DNA]</scope>
</reference>
<gene>
    <name evidence="2" type="ORF">CLODIP_2_CD05141</name>
</gene>
<proteinExistence type="predicted"/>
<comment type="caution">
    <text evidence="2">The sequence shown here is derived from an EMBL/GenBank/DDBJ whole genome shotgun (WGS) entry which is preliminary data.</text>
</comment>
<sequence length="157" mass="17529">MHRGCCIRLHWRWRCRVSPERRRGRGRCRRVMRTPQCHRDPIGRPLGSCVRHLVTNHARVSLPLDVTLPVHPATPLGTHRSIDPRPGLPPCCCSSAHPAERGAPPEVESEPTLPPTSGPLPLLLPRVRGARVIDAIFIDSELPQRGSLSASRAWVLR</sequence>